<gene>
    <name evidence="2" type="ORF">FHS13_004205</name>
</gene>
<evidence type="ECO:0000313" key="2">
    <source>
        <dbReference type="EMBL" id="MBB6122216.1"/>
    </source>
</evidence>
<dbReference type="EMBL" id="JACHJO010000017">
    <property type="protein sequence ID" value="MBB6122216.1"/>
    <property type="molecule type" value="Genomic_DNA"/>
</dbReference>
<reference evidence="2 3" key="1">
    <citation type="submission" date="2020-08" db="EMBL/GenBank/DDBJ databases">
        <title>Genomic Encyclopedia of Type Strains, Phase III (KMG-III): the genomes of soil and plant-associated and newly described type strains.</title>
        <authorList>
            <person name="Whitman W."/>
        </authorList>
    </citation>
    <scope>NUCLEOTIDE SEQUENCE [LARGE SCALE GENOMIC DNA]</scope>
    <source>
        <strain evidence="2 3">CECT 8712</strain>
    </source>
</reference>
<proteinExistence type="predicted"/>
<feature type="signal peptide" evidence="1">
    <location>
        <begin position="1"/>
        <end position="31"/>
    </location>
</feature>
<feature type="chain" id="PRO_5032537368" evidence="1">
    <location>
        <begin position="32"/>
        <end position="150"/>
    </location>
</feature>
<keyword evidence="1" id="KW-0732">Signal</keyword>
<comment type="caution">
    <text evidence="2">The sequence shown here is derived from an EMBL/GenBank/DDBJ whole genome shotgun (WGS) entry which is preliminary data.</text>
</comment>
<keyword evidence="3" id="KW-1185">Reference proteome</keyword>
<organism evidence="2 3">
    <name type="scientific">Nocardiopsis algeriensis</name>
    <dbReference type="NCBI Taxonomy" id="1478215"/>
    <lineage>
        <taxon>Bacteria</taxon>
        <taxon>Bacillati</taxon>
        <taxon>Actinomycetota</taxon>
        <taxon>Actinomycetes</taxon>
        <taxon>Streptosporangiales</taxon>
        <taxon>Nocardiopsidaceae</taxon>
        <taxon>Nocardiopsis</taxon>
    </lineage>
</organism>
<accession>A0A841IY57</accession>
<dbReference type="Proteomes" id="UP000536604">
    <property type="component" value="Unassembled WGS sequence"/>
</dbReference>
<protein>
    <submittedName>
        <fullName evidence="2">Uncharacterized protein</fullName>
    </submittedName>
</protein>
<evidence type="ECO:0000313" key="3">
    <source>
        <dbReference type="Proteomes" id="UP000536604"/>
    </source>
</evidence>
<name>A0A841IY57_9ACTN</name>
<dbReference type="RefSeq" id="WP_184293653.1">
    <property type="nucleotide sequence ID" value="NZ_JACHJO010000017.1"/>
</dbReference>
<dbReference type="AlphaFoldDB" id="A0A841IY57"/>
<evidence type="ECO:0000256" key="1">
    <source>
        <dbReference type="SAM" id="SignalP"/>
    </source>
</evidence>
<sequence length="150" mass="16192">MKNIFKKVAAVVAATAVVMAGSVATAVPASAAYLTWINEDQVLSISNSRTAVSKDTSVGTVQVRFGTYQGRQYGWGRVLNGRSNYVLFFEVDTNGDRVMDEGDTAYITGGNPIWTWGAPTSSSSARAFRACLLSPSQFSCSETSNRTAWW</sequence>